<dbReference type="PANTHER" id="PTHR13847:SF280">
    <property type="entry name" value="D-AMINO ACID DEHYDROGENASE"/>
    <property type="match status" value="1"/>
</dbReference>
<evidence type="ECO:0000256" key="1">
    <source>
        <dbReference type="ARBA" id="ARBA00009410"/>
    </source>
</evidence>
<dbReference type="RefSeq" id="WP_332292510.1">
    <property type="nucleotide sequence ID" value="NZ_JAZIBG010000049.1"/>
</dbReference>
<evidence type="ECO:0000256" key="2">
    <source>
        <dbReference type="ARBA" id="ARBA00023002"/>
    </source>
</evidence>
<dbReference type="Gene3D" id="3.30.9.10">
    <property type="entry name" value="D-Amino Acid Oxidase, subunit A, domain 2"/>
    <property type="match status" value="1"/>
</dbReference>
<evidence type="ECO:0000313" key="5">
    <source>
        <dbReference type="Proteomes" id="UP001336250"/>
    </source>
</evidence>
<gene>
    <name evidence="4" type="ORF">V4F39_23520</name>
</gene>
<name>A0AAW9QMS1_9BURK</name>
<comment type="similarity">
    <text evidence="1">Belongs to the DadA oxidoreductase family.</text>
</comment>
<reference evidence="4 5" key="1">
    <citation type="submission" date="2024-02" db="EMBL/GenBank/DDBJ databases">
        <title>Genome sequence of Aquincola sp. MAHUQ-54.</title>
        <authorList>
            <person name="Huq M.A."/>
        </authorList>
    </citation>
    <scope>NUCLEOTIDE SEQUENCE [LARGE SCALE GENOMIC DNA]</scope>
    <source>
        <strain evidence="4 5">MAHUQ-54</strain>
    </source>
</reference>
<dbReference type="SUPFAM" id="SSF54373">
    <property type="entry name" value="FAD-linked reductases, C-terminal domain"/>
    <property type="match status" value="1"/>
</dbReference>
<dbReference type="GO" id="GO:0005886">
    <property type="term" value="C:plasma membrane"/>
    <property type="evidence" value="ECO:0007669"/>
    <property type="project" value="TreeGrafter"/>
</dbReference>
<dbReference type="Proteomes" id="UP001336250">
    <property type="component" value="Unassembled WGS sequence"/>
</dbReference>
<organism evidence="4 5">
    <name type="scientific">Aquincola agrisoli</name>
    <dbReference type="NCBI Taxonomy" id="3119538"/>
    <lineage>
        <taxon>Bacteria</taxon>
        <taxon>Pseudomonadati</taxon>
        <taxon>Pseudomonadota</taxon>
        <taxon>Betaproteobacteria</taxon>
        <taxon>Burkholderiales</taxon>
        <taxon>Sphaerotilaceae</taxon>
        <taxon>Aquincola</taxon>
    </lineage>
</organism>
<feature type="domain" description="FAD dependent oxidoreductase" evidence="3">
    <location>
        <begin position="2"/>
        <end position="402"/>
    </location>
</feature>
<dbReference type="SUPFAM" id="SSF51905">
    <property type="entry name" value="FAD/NAD(P)-binding domain"/>
    <property type="match status" value="1"/>
</dbReference>
<sequence>MKVIVLGAGVTGVTSAWFLRQAGHEVTVVDRQPAAGLETSFANGGQVSVSHAEPWANPGAPLKVLKWLAREDAPLLFRLRPDAQQWLWGLQFLRECTPARTRHNIRQIVNLGLYSRTTLQQLRQQLALPYDHLAKGILHFYTSQKEFDAAQAPAQVMRDHGCELDMKTADECVQIEPALAQCRDKIVGGSMTPSDESGDAHAFTQALALHAQAAGVRFLHDTRIVGVEREGQRLAAVRVADAQGIVSRLEADGFVLCMGSFSADFARQLGIALRIYPAKGYSVTLPVIDPSQAYTVSLTDDEYKLVFSRLGNRLRIAGTAELNGYDTSLNLVRCEAIVRRTRELFPGMTDGRNARFWTGLRPATPSNVPYIGRSKIDNLFLNTGHGTLGWTHSCGSGRAIADIVGGQRPEVDFAFCGMDEPGAGGRFALRGA</sequence>
<dbReference type="GO" id="GO:0005737">
    <property type="term" value="C:cytoplasm"/>
    <property type="evidence" value="ECO:0007669"/>
    <property type="project" value="TreeGrafter"/>
</dbReference>
<proteinExistence type="inferred from homology"/>
<dbReference type="NCBIfam" id="NF001933">
    <property type="entry name" value="PRK00711.1"/>
    <property type="match status" value="1"/>
</dbReference>
<dbReference type="GO" id="GO:0008718">
    <property type="term" value="F:D-amino-acid dehydrogenase activity"/>
    <property type="evidence" value="ECO:0007669"/>
    <property type="project" value="TreeGrafter"/>
</dbReference>
<dbReference type="GO" id="GO:0055130">
    <property type="term" value="P:D-alanine catabolic process"/>
    <property type="evidence" value="ECO:0007669"/>
    <property type="project" value="TreeGrafter"/>
</dbReference>
<keyword evidence="2 4" id="KW-0560">Oxidoreductase</keyword>
<evidence type="ECO:0000313" key="4">
    <source>
        <dbReference type="EMBL" id="MEF7616904.1"/>
    </source>
</evidence>
<dbReference type="InterPro" id="IPR006076">
    <property type="entry name" value="FAD-dep_OxRdtase"/>
</dbReference>
<protein>
    <submittedName>
        <fullName evidence="4">D-amino acid dehydrogenase</fullName>
        <ecNumber evidence="4">1.4.99.-</ecNumber>
    </submittedName>
</protein>
<dbReference type="AlphaFoldDB" id="A0AAW9QMS1"/>
<dbReference type="Gene3D" id="3.50.50.60">
    <property type="entry name" value="FAD/NAD(P)-binding domain"/>
    <property type="match status" value="2"/>
</dbReference>
<evidence type="ECO:0000259" key="3">
    <source>
        <dbReference type="Pfam" id="PF01266"/>
    </source>
</evidence>
<dbReference type="PANTHER" id="PTHR13847">
    <property type="entry name" value="SARCOSINE DEHYDROGENASE-RELATED"/>
    <property type="match status" value="1"/>
</dbReference>
<keyword evidence="5" id="KW-1185">Reference proteome</keyword>
<dbReference type="EC" id="1.4.99.-" evidence="4"/>
<comment type="caution">
    <text evidence="4">The sequence shown here is derived from an EMBL/GenBank/DDBJ whole genome shotgun (WGS) entry which is preliminary data.</text>
</comment>
<dbReference type="Pfam" id="PF01266">
    <property type="entry name" value="DAO"/>
    <property type="match status" value="1"/>
</dbReference>
<dbReference type="EMBL" id="JAZIBG010000049">
    <property type="protein sequence ID" value="MEF7616904.1"/>
    <property type="molecule type" value="Genomic_DNA"/>
</dbReference>
<accession>A0AAW9QMS1</accession>
<dbReference type="InterPro" id="IPR036188">
    <property type="entry name" value="FAD/NAD-bd_sf"/>
</dbReference>